<dbReference type="PANTHER" id="PTHR13674:SF5">
    <property type="entry name" value="UPF0389 PROTEIN CG9231"/>
    <property type="match status" value="1"/>
</dbReference>
<keyword evidence="4 6" id="KW-1133">Transmembrane helix</keyword>
<evidence type="ECO:0000256" key="3">
    <source>
        <dbReference type="ARBA" id="ARBA00022692"/>
    </source>
</evidence>
<dbReference type="EMBL" id="QCYY01001445">
    <property type="protein sequence ID" value="ROT78041.1"/>
    <property type="molecule type" value="Genomic_DNA"/>
</dbReference>
<evidence type="ECO:0000256" key="5">
    <source>
        <dbReference type="ARBA" id="ARBA00023136"/>
    </source>
</evidence>
<protein>
    <recommendedName>
        <fullName evidence="9">Growth and transformation-dependent protein</fullName>
    </recommendedName>
</protein>
<evidence type="ECO:0000256" key="2">
    <source>
        <dbReference type="ARBA" id="ARBA00007363"/>
    </source>
</evidence>
<dbReference type="Pfam" id="PF06388">
    <property type="entry name" value="DUF1075"/>
    <property type="match status" value="1"/>
</dbReference>
<comment type="similarity">
    <text evidence="2">Belongs to the UPF0389 family.</text>
</comment>
<evidence type="ECO:0000256" key="1">
    <source>
        <dbReference type="ARBA" id="ARBA00004167"/>
    </source>
</evidence>
<evidence type="ECO:0000256" key="6">
    <source>
        <dbReference type="SAM" id="Phobius"/>
    </source>
</evidence>
<dbReference type="OrthoDB" id="8193498at2759"/>
<keyword evidence="5 6" id="KW-0472">Membrane</keyword>
<evidence type="ECO:0000313" key="8">
    <source>
        <dbReference type="Proteomes" id="UP000283509"/>
    </source>
</evidence>
<sequence>MLLFRTQTVYVPDVRGQRPGDVSLREEDSSRVFTLESSRKKVSQADPKTIMAFRGTLARLPALRTSVLSTSPRILAVPARQTHSTEDRRKDMVIQATPAVAAACGSAIPAGRLGLRDHHVNRLEKHLLVWGGKYKNVADVPDLVSQDSLERARNMARIKINIWMAVATLFGCICMIWSGKKAHREGQSLLNMNVEWHRRVNEEARLAKERQGRLNEMPQL</sequence>
<dbReference type="InterPro" id="IPR009432">
    <property type="entry name" value="DUF1075"/>
</dbReference>
<reference evidence="7 8" key="2">
    <citation type="submission" date="2019-01" db="EMBL/GenBank/DDBJ databases">
        <title>The decoding of complex shrimp genome reveals the adaptation for benthos swimmer, frequently molting mechanism and breeding impact on genome.</title>
        <authorList>
            <person name="Sun Y."/>
            <person name="Gao Y."/>
            <person name="Yu Y."/>
        </authorList>
    </citation>
    <scope>NUCLEOTIDE SEQUENCE [LARGE SCALE GENOMIC DNA]</scope>
    <source>
        <tissue evidence="7">Muscle</tissue>
    </source>
</reference>
<feature type="transmembrane region" description="Helical" evidence="6">
    <location>
        <begin position="160"/>
        <end position="179"/>
    </location>
</feature>
<dbReference type="Proteomes" id="UP000283509">
    <property type="component" value="Unassembled WGS sequence"/>
</dbReference>
<keyword evidence="3 6" id="KW-0812">Transmembrane</keyword>
<dbReference type="GO" id="GO:0016020">
    <property type="term" value="C:membrane"/>
    <property type="evidence" value="ECO:0007669"/>
    <property type="project" value="UniProtKB-SubCell"/>
</dbReference>
<comment type="caution">
    <text evidence="7">The sequence shown here is derived from an EMBL/GenBank/DDBJ whole genome shotgun (WGS) entry which is preliminary data.</text>
</comment>
<evidence type="ECO:0000313" key="7">
    <source>
        <dbReference type="EMBL" id="ROT78041.1"/>
    </source>
</evidence>
<name>A0A423TNL7_PENVA</name>
<dbReference type="PANTHER" id="PTHR13674">
    <property type="entry name" value="GROWTH AND TRANSFORMATION-DEPENDENT PROTEIN"/>
    <property type="match status" value="1"/>
</dbReference>
<comment type="subcellular location">
    <subcellularLocation>
        <location evidence="1">Membrane</location>
        <topology evidence="1">Single-pass membrane protein</topology>
    </subcellularLocation>
</comment>
<accession>A0A423TNL7</accession>
<organism evidence="7 8">
    <name type="scientific">Penaeus vannamei</name>
    <name type="common">Whiteleg shrimp</name>
    <name type="synonym">Litopenaeus vannamei</name>
    <dbReference type="NCBI Taxonomy" id="6689"/>
    <lineage>
        <taxon>Eukaryota</taxon>
        <taxon>Metazoa</taxon>
        <taxon>Ecdysozoa</taxon>
        <taxon>Arthropoda</taxon>
        <taxon>Crustacea</taxon>
        <taxon>Multicrustacea</taxon>
        <taxon>Malacostraca</taxon>
        <taxon>Eumalacostraca</taxon>
        <taxon>Eucarida</taxon>
        <taxon>Decapoda</taxon>
        <taxon>Dendrobranchiata</taxon>
        <taxon>Penaeoidea</taxon>
        <taxon>Penaeidae</taxon>
        <taxon>Penaeus</taxon>
    </lineage>
</organism>
<evidence type="ECO:0000256" key="4">
    <source>
        <dbReference type="ARBA" id="ARBA00022989"/>
    </source>
</evidence>
<keyword evidence="8" id="KW-1185">Reference proteome</keyword>
<reference evidence="7 8" key="1">
    <citation type="submission" date="2018-04" db="EMBL/GenBank/DDBJ databases">
        <authorList>
            <person name="Zhang X."/>
            <person name="Yuan J."/>
            <person name="Li F."/>
            <person name="Xiang J."/>
        </authorList>
    </citation>
    <scope>NUCLEOTIDE SEQUENCE [LARGE SCALE GENOMIC DNA]</scope>
    <source>
        <tissue evidence="7">Muscle</tissue>
    </source>
</reference>
<gene>
    <name evidence="7" type="ORF">C7M84_003264</name>
</gene>
<evidence type="ECO:0008006" key="9">
    <source>
        <dbReference type="Google" id="ProtNLM"/>
    </source>
</evidence>
<dbReference type="AlphaFoldDB" id="A0A423TNL7"/>
<proteinExistence type="inferred from homology"/>